<evidence type="ECO:0000313" key="4">
    <source>
        <dbReference type="Proteomes" id="UP000199341"/>
    </source>
</evidence>
<name>A0A1H0BHK7_9ACTN</name>
<dbReference type="GO" id="GO:0003677">
    <property type="term" value="F:DNA binding"/>
    <property type="evidence" value="ECO:0007669"/>
    <property type="project" value="InterPro"/>
</dbReference>
<sequence length="298" mass="33249">MSRDPLSLAGPAAARHGGGVDRNELAGFLRRCRTRLAPSDVGLPQGARRRTPGLRREEVAQLAGMSTDHYTRLEQARGSRPSRQMLTAVARALRLSDDERDHLFHLAGEEPPSNRAPTEHVRPGLLLVLDRLTDSPAQVVSDRGDVLAQNAMAKALHGDASARPEAERNVVWRYFTDPEARELFPPEERDRGVRAAVADLRATLARRPDDARLAALVRRLRARSEEFAALWDTHDVAVRRSDVKRFQHPVVGPLELDCEVMLSPEHDQRLVLYTARPGSESYDRLQLLRVIGLQSLTS</sequence>
<dbReference type="Proteomes" id="UP000199341">
    <property type="component" value="Unassembled WGS sequence"/>
</dbReference>
<dbReference type="InterPro" id="IPR001387">
    <property type="entry name" value="Cro/C1-type_HTH"/>
</dbReference>
<accession>A0A1H0BHK7</accession>
<dbReference type="SMART" id="SM00530">
    <property type="entry name" value="HTH_XRE"/>
    <property type="match status" value="1"/>
</dbReference>
<dbReference type="Gene3D" id="3.30.450.180">
    <property type="match status" value="1"/>
</dbReference>
<dbReference type="EMBL" id="FNIE01000004">
    <property type="protein sequence ID" value="SDN44903.1"/>
    <property type="molecule type" value="Genomic_DNA"/>
</dbReference>
<dbReference type="PANTHER" id="PTHR35010">
    <property type="entry name" value="BLL4672 PROTEIN-RELATED"/>
    <property type="match status" value="1"/>
</dbReference>
<keyword evidence="4" id="KW-1185">Reference proteome</keyword>
<dbReference type="InterPro" id="IPR010982">
    <property type="entry name" value="Lambda_DNA-bd_dom_sf"/>
</dbReference>
<organism evidence="3 4">
    <name type="scientific">Actinacidiphila guanduensis</name>
    <dbReference type="NCBI Taxonomy" id="310781"/>
    <lineage>
        <taxon>Bacteria</taxon>
        <taxon>Bacillati</taxon>
        <taxon>Actinomycetota</taxon>
        <taxon>Actinomycetes</taxon>
        <taxon>Kitasatosporales</taxon>
        <taxon>Streptomycetaceae</taxon>
        <taxon>Actinacidiphila</taxon>
    </lineage>
</organism>
<dbReference type="InterPro" id="IPR041413">
    <property type="entry name" value="MLTR_LBD"/>
</dbReference>
<evidence type="ECO:0000313" key="3">
    <source>
        <dbReference type="EMBL" id="SDN44903.1"/>
    </source>
</evidence>
<dbReference type="PROSITE" id="PS50943">
    <property type="entry name" value="HTH_CROC1"/>
    <property type="match status" value="1"/>
</dbReference>
<evidence type="ECO:0000259" key="2">
    <source>
        <dbReference type="PROSITE" id="PS50943"/>
    </source>
</evidence>
<dbReference type="Pfam" id="PF13560">
    <property type="entry name" value="HTH_31"/>
    <property type="match status" value="1"/>
</dbReference>
<dbReference type="STRING" id="310781.SAMN05216259_104183"/>
<reference evidence="3 4" key="1">
    <citation type="submission" date="2016-10" db="EMBL/GenBank/DDBJ databases">
        <authorList>
            <person name="de Groot N.N."/>
        </authorList>
    </citation>
    <scope>NUCLEOTIDE SEQUENCE [LARGE SCALE GENOMIC DNA]</scope>
    <source>
        <strain evidence="3 4">CGMCC 4.2022</strain>
    </source>
</reference>
<dbReference type="PANTHER" id="PTHR35010:SF2">
    <property type="entry name" value="BLL4672 PROTEIN"/>
    <property type="match status" value="1"/>
</dbReference>
<proteinExistence type="predicted"/>
<feature type="region of interest" description="Disordered" evidence="1">
    <location>
        <begin position="1"/>
        <end position="20"/>
    </location>
</feature>
<dbReference type="CDD" id="cd00093">
    <property type="entry name" value="HTH_XRE"/>
    <property type="match status" value="1"/>
</dbReference>
<evidence type="ECO:0000256" key="1">
    <source>
        <dbReference type="SAM" id="MobiDB-lite"/>
    </source>
</evidence>
<dbReference type="SUPFAM" id="SSF47413">
    <property type="entry name" value="lambda repressor-like DNA-binding domains"/>
    <property type="match status" value="1"/>
</dbReference>
<feature type="domain" description="HTH cro/C1-type" evidence="2">
    <location>
        <begin position="53"/>
        <end position="100"/>
    </location>
</feature>
<dbReference type="Pfam" id="PF17765">
    <property type="entry name" value="MLTR_LBD"/>
    <property type="match status" value="1"/>
</dbReference>
<dbReference type="AlphaFoldDB" id="A0A1H0BHK7"/>
<dbReference type="Gene3D" id="1.10.260.40">
    <property type="entry name" value="lambda repressor-like DNA-binding domains"/>
    <property type="match status" value="1"/>
</dbReference>
<protein>
    <submittedName>
        <fullName evidence="3">Helix-turn-helix domain-containing protein</fullName>
    </submittedName>
</protein>
<gene>
    <name evidence="3" type="ORF">SAMN05216259_104183</name>
</gene>